<name>A0A6C0KZV1_9ZZZZ</name>
<accession>A0A6C0KZV1</accession>
<dbReference type="AlphaFoldDB" id="A0A6C0KZV1"/>
<reference evidence="1" key="1">
    <citation type="journal article" date="2020" name="Nature">
        <title>Giant virus diversity and host interactions through global metagenomics.</title>
        <authorList>
            <person name="Schulz F."/>
            <person name="Roux S."/>
            <person name="Paez-Espino D."/>
            <person name="Jungbluth S."/>
            <person name="Walsh D.A."/>
            <person name="Denef V.J."/>
            <person name="McMahon K.D."/>
            <person name="Konstantinidis K.T."/>
            <person name="Eloe-Fadrosh E.A."/>
            <person name="Kyrpides N.C."/>
            <person name="Woyke T."/>
        </authorList>
    </citation>
    <scope>NUCLEOTIDE SEQUENCE</scope>
    <source>
        <strain evidence="1">GVMAG-S-ERX555907-63</strain>
    </source>
</reference>
<organism evidence="1">
    <name type="scientific">viral metagenome</name>
    <dbReference type="NCBI Taxonomy" id="1070528"/>
    <lineage>
        <taxon>unclassified sequences</taxon>
        <taxon>metagenomes</taxon>
        <taxon>organismal metagenomes</taxon>
    </lineage>
</organism>
<dbReference type="EMBL" id="MN741018">
    <property type="protein sequence ID" value="QHU22761.1"/>
    <property type="molecule type" value="Genomic_DNA"/>
</dbReference>
<sequence length="129" mass="15397">MDIIIPKEVIINFIEPYSRSIQNIELLEDIKSFHSTLEQVKDFYTNITYTNYNNDSYSYFFEPQSFYDDFAEGLNVISRIRSYKKINPYFATIACRLMWASLTHEQRIETFILLQSISRRFARRPGDPL</sequence>
<protein>
    <submittedName>
        <fullName evidence="1">Uncharacterized protein</fullName>
    </submittedName>
</protein>
<proteinExistence type="predicted"/>
<evidence type="ECO:0000313" key="1">
    <source>
        <dbReference type="EMBL" id="QHU22761.1"/>
    </source>
</evidence>